<feature type="region of interest" description="Disordered" evidence="2">
    <location>
        <begin position="137"/>
        <end position="169"/>
    </location>
</feature>
<sequence>MSTVFSEEILIDKLAKLNSTQQSIETLSYWCIFNRVKAELIVTTWEKQFHSTEMSQKVPLLYLANDILQNSKRQGNEFVQEFWNVLPKAVKDIVSQGDDHGKGVVSRLVKIWEERRVFGSSRSKNLRDVMLGEDCPLPLDVSKKRPRGSKSSKRDRDSKSSRTKVSSGGGVAEKIASAYHLVVAENSNEEAEMSKCKSAVKRIRKMEKDVEEACSTAKDNPKRESLAKELEEEEYLLRQCIEKLKSVQESRTSLVNQLKDALREQESELEYLEAQIQVAQEQTEEAQNMQKRLKDEDYAPKPTTVAPGSVSTDNNNNDTKSGQASKMTPASIAAMLTASTSSHMIMQSVLSSFAAEATKSSGLSKPESTAPVSDTNAFVPSYNNQTPATQGQYHHVIPNPAAPQPQFLNPPVMNNPYGFGNIPLMPPGLPPPPPPPHMIGNQQPQSNSAQQQQQPQQGTYQPSGIMYYGAPHHS</sequence>
<name>A0A6J0MYG6_RAPSA</name>
<keyword evidence="4" id="KW-1185">Reference proteome</keyword>
<feature type="region of interest" description="Disordered" evidence="2">
    <location>
        <begin position="282"/>
        <end position="327"/>
    </location>
</feature>
<dbReference type="PANTHER" id="PTHR12460:SF27">
    <property type="entry name" value="ENTH_VHS FAMILY PROTEIN"/>
    <property type="match status" value="1"/>
</dbReference>
<feature type="compositionally biased region" description="Pro residues" evidence="2">
    <location>
        <begin position="424"/>
        <end position="437"/>
    </location>
</feature>
<evidence type="ECO:0000259" key="3">
    <source>
        <dbReference type="PROSITE" id="PS51391"/>
    </source>
</evidence>
<dbReference type="InterPro" id="IPR008942">
    <property type="entry name" value="ENTH_VHS"/>
</dbReference>
<organism evidence="4 5">
    <name type="scientific">Raphanus sativus</name>
    <name type="common">Radish</name>
    <name type="synonym">Raphanus raphanistrum var. sativus</name>
    <dbReference type="NCBI Taxonomy" id="3726"/>
    <lineage>
        <taxon>Eukaryota</taxon>
        <taxon>Viridiplantae</taxon>
        <taxon>Streptophyta</taxon>
        <taxon>Embryophyta</taxon>
        <taxon>Tracheophyta</taxon>
        <taxon>Spermatophyta</taxon>
        <taxon>Magnoliopsida</taxon>
        <taxon>eudicotyledons</taxon>
        <taxon>Gunneridae</taxon>
        <taxon>Pentapetalae</taxon>
        <taxon>rosids</taxon>
        <taxon>malvids</taxon>
        <taxon>Brassicales</taxon>
        <taxon>Brassicaceae</taxon>
        <taxon>Brassiceae</taxon>
        <taxon>Raphanus</taxon>
    </lineage>
</organism>
<dbReference type="KEGG" id="rsz:108847964"/>
<dbReference type="GO" id="GO:0000993">
    <property type="term" value="F:RNA polymerase II complex binding"/>
    <property type="evidence" value="ECO:0007669"/>
    <property type="project" value="TreeGrafter"/>
</dbReference>
<evidence type="ECO:0000313" key="5">
    <source>
        <dbReference type="RefSeq" id="XP_018476853.1"/>
    </source>
</evidence>
<evidence type="ECO:0000256" key="2">
    <source>
        <dbReference type="SAM" id="MobiDB-lite"/>
    </source>
</evidence>
<dbReference type="InterPro" id="IPR006569">
    <property type="entry name" value="CID_dom"/>
</dbReference>
<dbReference type="SMART" id="SM00582">
    <property type="entry name" value="RPR"/>
    <property type="match status" value="1"/>
</dbReference>
<reference evidence="5" key="2">
    <citation type="submission" date="2025-08" db="UniProtKB">
        <authorList>
            <consortium name="RefSeq"/>
        </authorList>
    </citation>
    <scope>IDENTIFICATION</scope>
    <source>
        <tissue evidence="5">Leaf</tissue>
    </source>
</reference>
<dbReference type="Pfam" id="PF04818">
    <property type="entry name" value="CID"/>
    <property type="match status" value="1"/>
</dbReference>
<dbReference type="GO" id="GO:0005634">
    <property type="term" value="C:nucleus"/>
    <property type="evidence" value="ECO:0007669"/>
    <property type="project" value="UniProtKB-ARBA"/>
</dbReference>
<dbReference type="GeneID" id="108847964"/>
<dbReference type="SUPFAM" id="SSF48464">
    <property type="entry name" value="ENTH/VHS domain"/>
    <property type="match status" value="1"/>
</dbReference>
<dbReference type="FunFam" id="1.25.40.90:FF:000018">
    <property type="entry name" value="ENTH/VHS family protein isoform 1"/>
    <property type="match status" value="1"/>
</dbReference>
<dbReference type="CDD" id="cd16981">
    <property type="entry name" value="CID_RPRD_like"/>
    <property type="match status" value="1"/>
</dbReference>
<dbReference type="PROSITE" id="PS51391">
    <property type="entry name" value="CID"/>
    <property type="match status" value="1"/>
</dbReference>
<keyword evidence="1" id="KW-0507">mRNA processing</keyword>
<evidence type="ECO:0000313" key="4">
    <source>
        <dbReference type="Proteomes" id="UP000504610"/>
    </source>
</evidence>
<dbReference type="OrthoDB" id="10069473at2759"/>
<evidence type="ECO:0000256" key="1">
    <source>
        <dbReference type="ARBA" id="ARBA00022664"/>
    </source>
</evidence>
<reference evidence="4" key="1">
    <citation type="journal article" date="2019" name="Database">
        <title>The radish genome database (RadishGD): an integrated information resource for radish genomics.</title>
        <authorList>
            <person name="Yu H.J."/>
            <person name="Baek S."/>
            <person name="Lee Y.J."/>
            <person name="Cho A."/>
            <person name="Mun J.H."/>
        </authorList>
    </citation>
    <scope>NUCLEOTIDE SEQUENCE [LARGE SCALE GENOMIC DNA]</scope>
    <source>
        <strain evidence="4">cv. WK10039</strain>
    </source>
</reference>
<accession>A0A6J0MYG6</accession>
<feature type="region of interest" description="Disordered" evidence="2">
    <location>
        <begin position="423"/>
        <end position="474"/>
    </location>
</feature>
<feature type="compositionally biased region" description="Low complexity" evidence="2">
    <location>
        <begin position="438"/>
        <end position="457"/>
    </location>
</feature>
<dbReference type="AlphaFoldDB" id="A0A6J0MYG6"/>
<dbReference type="RefSeq" id="XP_018476853.1">
    <property type="nucleotide sequence ID" value="XM_018621351.2"/>
</dbReference>
<feature type="domain" description="CID" evidence="3">
    <location>
        <begin position="2"/>
        <end position="134"/>
    </location>
</feature>
<dbReference type="PANTHER" id="PTHR12460">
    <property type="entry name" value="CYCLIN-DEPENDENT KINASE INHIBITOR-RELATED PROTEIN"/>
    <property type="match status" value="1"/>
</dbReference>
<feature type="compositionally biased region" description="Polar residues" evidence="2">
    <location>
        <begin position="309"/>
        <end position="327"/>
    </location>
</feature>
<dbReference type="GO" id="GO:0031124">
    <property type="term" value="P:mRNA 3'-end processing"/>
    <property type="evidence" value="ECO:0007669"/>
    <property type="project" value="TreeGrafter"/>
</dbReference>
<gene>
    <name evidence="5" type="primary">LOC108847964</name>
</gene>
<proteinExistence type="predicted"/>
<dbReference type="Proteomes" id="UP000504610">
    <property type="component" value="Chromosome 3"/>
</dbReference>
<dbReference type="Gene3D" id="1.25.40.90">
    <property type="match status" value="1"/>
</dbReference>
<protein>
    <submittedName>
        <fullName evidence="5">Uncharacterized protein LOC108847964</fullName>
    </submittedName>
</protein>